<keyword evidence="1" id="KW-0489">Methyltransferase</keyword>
<accession>A0A3S9HNT4</accession>
<evidence type="ECO:0000313" key="2">
    <source>
        <dbReference type="Proteomes" id="UP000275663"/>
    </source>
</evidence>
<dbReference type="GO" id="GO:0008168">
    <property type="term" value="F:methyltransferase activity"/>
    <property type="evidence" value="ECO:0007669"/>
    <property type="project" value="UniProtKB-KW"/>
</dbReference>
<name>A0A3S9HNT4_9BURK</name>
<organism evidence="1 2">
    <name type="scientific">Undibacterium parvum</name>
    <dbReference type="NCBI Taxonomy" id="401471"/>
    <lineage>
        <taxon>Bacteria</taxon>
        <taxon>Pseudomonadati</taxon>
        <taxon>Pseudomonadota</taxon>
        <taxon>Betaproteobacteria</taxon>
        <taxon>Burkholderiales</taxon>
        <taxon>Oxalobacteraceae</taxon>
        <taxon>Undibacterium</taxon>
    </lineage>
</organism>
<dbReference type="SUPFAM" id="SSF53335">
    <property type="entry name" value="S-adenosyl-L-methionine-dependent methyltransferases"/>
    <property type="match status" value="1"/>
</dbReference>
<dbReference type="OrthoDB" id="9804312at2"/>
<dbReference type="Proteomes" id="UP000275663">
    <property type="component" value="Chromosome"/>
</dbReference>
<dbReference type="EMBL" id="CP034464">
    <property type="protein sequence ID" value="AZP13739.1"/>
    <property type="molecule type" value="Genomic_DNA"/>
</dbReference>
<keyword evidence="2" id="KW-1185">Reference proteome</keyword>
<sequence length="207" mass="22779">MAHTPDFNSSNSAIASAWVHRFLPLIPKDAGPVLDLACGSGRHTRLLLDAGYEVWALDKEAALLAPLEVLGARCLQFDLESPADGDAAETSNWPFQPAMFAGIIVTNYLHRPLFPYLNAALNHQGVLIYETFALGNETYGRPKNPDFLLQDGELLREFLSDTMPNQKNHCIAYEHGYVEKPAPAMLQRICLRSLGSGLAYAGVLDRI</sequence>
<dbReference type="GO" id="GO:0032259">
    <property type="term" value="P:methylation"/>
    <property type="evidence" value="ECO:0007669"/>
    <property type="project" value="UniProtKB-KW"/>
</dbReference>
<dbReference type="CDD" id="cd02440">
    <property type="entry name" value="AdoMet_MTases"/>
    <property type="match status" value="1"/>
</dbReference>
<keyword evidence="1" id="KW-0808">Transferase</keyword>
<dbReference type="RefSeq" id="WP_126129108.1">
    <property type="nucleotide sequence ID" value="NZ_CP034464.1"/>
</dbReference>
<evidence type="ECO:0000313" key="1">
    <source>
        <dbReference type="EMBL" id="AZP13739.1"/>
    </source>
</evidence>
<protein>
    <submittedName>
        <fullName evidence="1">Class I SAM-dependent methyltransferase</fullName>
    </submittedName>
</protein>
<reference evidence="1 2" key="1">
    <citation type="journal article" date="2011" name="Int. J. Syst. Evol. Microbiol.">
        <title>Description of Undibacterium oligocarboniphilum sp. nov., isolated from purified water, and Undibacterium pigrum strain CCUG 49012 as the type strain of Undibacterium parvum sp. nov., and emended descriptions of the genus Undibacterium and the species Undibacterium pigrum.</title>
        <authorList>
            <person name="Eder W."/>
            <person name="Wanner G."/>
            <person name="Ludwig W."/>
            <person name="Busse H.J."/>
            <person name="Ziemke-Kageler F."/>
            <person name="Lang E."/>
        </authorList>
    </citation>
    <scope>NUCLEOTIDE SEQUENCE [LARGE SCALE GENOMIC DNA]</scope>
    <source>
        <strain evidence="1 2">DSM 23061</strain>
    </source>
</reference>
<dbReference type="KEGG" id="upv:EJN92_18145"/>
<dbReference type="Gene3D" id="3.40.50.150">
    <property type="entry name" value="Vaccinia Virus protein VP39"/>
    <property type="match status" value="1"/>
</dbReference>
<dbReference type="AlphaFoldDB" id="A0A3S9HNT4"/>
<dbReference type="InterPro" id="IPR029063">
    <property type="entry name" value="SAM-dependent_MTases_sf"/>
</dbReference>
<proteinExistence type="predicted"/>
<gene>
    <name evidence="1" type="ORF">EJN92_18145</name>
</gene>